<dbReference type="HOGENOM" id="CLU_039613_16_2_6"/>
<dbReference type="PANTHER" id="PTHR30537:SF30">
    <property type="entry name" value="TRANSCRIPTIONAL REGULATOR-RELATED"/>
    <property type="match status" value="1"/>
</dbReference>
<dbReference type="InterPro" id="IPR036388">
    <property type="entry name" value="WH-like_DNA-bd_sf"/>
</dbReference>
<dbReference type="GO" id="GO:0006351">
    <property type="term" value="P:DNA-templated transcription"/>
    <property type="evidence" value="ECO:0007669"/>
    <property type="project" value="TreeGrafter"/>
</dbReference>
<dbReference type="GO" id="GO:0003700">
    <property type="term" value="F:DNA-binding transcription factor activity"/>
    <property type="evidence" value="ECO:0007669"/>
    <property type="project" value="InterPro"/>
</dbReference>
<dbReference type="STRING" id="1392540.P256_00769"/>
<accession>V2TRW3</accession>
<dbReference type="InterPro" id="IPR036390">
    <property type="entry name" value="WH_DNA-bd_sf"/>
</dbReference>
<dbReference type="AlphaFoldDB" id="V2TRW3"/>
<dbReference type="OrthoDB" id="8678019at2"/>
<evidence type="ECO:0000313" key="6">
    <source>
        <dbReference type="EMBL" id="ESK40322.1"/>
    </source>
</evidence>
<dbReference type="InterPro" id="IPR058163">
    <property type="entry name" value="LysR-type_TF_proteobact-type"/>
</dbReference>
<feature type="domain" description="HTH lysR-type" evidence="5">
    <location>
        <begin position="3"/>
        <end position="60"/>
    </location>
</feature>
<keyword evidence="7" id="KW-1185">Reference proteome</keyword>
<dbReference type="GO" id="GO:0043565">
    <property type="term" value="F:sequence-specific DNA binding"/>
    <property type="evidence" value="ECO:0007669"/>
    <property type="project" value="TreeGrafter"/>
</dbReference>
<keyword evidence="4" id="KW-0804">Transcription</keyword>
<dbReference type="FunFam" id="1.10.10.10:FF:000001">
    <property type="entry name" value="LysR family transcriptional regulator"/>
    <property type="match status" value="1"/>
</dbReference>
<dbReference type="InterPro" id="IPR005119">
    <property type="entry name" value="LysR_subst-bd"/>
</dbReference>
<evidence type="ECO:0000259" key="5">
    <source>
        <dbReference type="PROSITE" id="PS50931"/>
    </source>
</evidence>
<dbReference type="EMBL" id="AYER01000003">
    <property type="protein sequence ID" value="ESK40322.1"/>
    <property type="molecule type" value="Genomic_DNA"/>
</dbReference>
<protein>
    <recommendedName>
        <fullName evidence="5">HTH lysR-type domain-containing protein</fullName>
    </recommendedName>
</protein>
<evidence type="ECO:0000256" key="4">
    <source>
        <dbReference type="ARBA" id="ARBA00023163"/>
    </source>
</evidence>
<evidence type="ECO:0000256" key="2">
    <source>
        <dbReference type="ARBA" id="ARBA00023015"/>
    </source>
</evidence>
<dbReference type="PROSITE" id="PS50931">
    <property type="entry name" value="HTH_LYSR"/>
    <property type="match status" value="1"/>
</dbReference>
<evidence type="ECO:0000313" key="7">
    <source>
        <dbReference type="Proteomes" id="UP000023785"/>
    </source>
</evidence>
<gene>
    <name evidence="6" type="ORF">P256_00769</name>
</gene>
<sequence length="302" mass="34356">MYDQLRAMGVFSCVVEQGSFSGAAKVLGITTSAVSQQIRTLEQALQVVLLRRSTRRISLTEEGQVFFQSCKEMLAAADRAKNHLLELKDNLTGSLKVLTTSELATNYVIPALSDWMAAHQKLDIIIETQSNLNDLPNNHDIDLVIKVDNYNIKNTIETIYLASLHQVVVTSPIYLNKNIKVQQPYDLLEYKLINMKSIPQCEYINMKKNNEDITIHMPVRLSSHDVSVVKTLCKNSFGVARILSINVQEELLKGELVQLLPDWKMDSLSLYACPQQKNWKTNKELQRCLNILTHYFQQVFAL</sequence>
<dbReference type="Pfam" id="PF00126">
    <property type="entry name" value="HTH_1"/>
    <property type="match status" value="1"/>
</dbReference>
<reference evidence="6 7" key="1">
    <citation type="submission" date="2013-10" db="EMBL/GenBank/DDBJ databases">
        <title>The Genome Sequence of Acinetobacter nectaris CIP 110549.</title>
        <authorList>
            <consortium name="The Broad Institute Genomics Platform"/>
            <consortium name="The Broad Institute Genome Sequencing Center for Infectious Disease"/>
            <person name="Cerqueira G."/>
            <person name="Feldgarden M."/>
            <person name="Courvalin P."/>
            <person name="Grillot-Courvalin C."/>
            <person name="Clermont D."/>
            <person name="Rocha E."/>
            <person name="Yoon E.-J."/>
            <person name="Nemec A."/>
            <person name="Young S.K."/>
            <person name="Zeng Q."/>
            <person name="Gargeya S."/>
            <person name="Fitzgerald M."/>
            <person name="Abouelleil A."/>
            <person name="Alvarado L."/>
            <person name="Berlin A.M."/>
            <person name="Chapman S.B."/>
            <person name="Gainer-Dewar J."/>
            <person name="Goldberg J."/>
            <person name="Gnerre S."/>
            <person name="Griggs A."/>
            <person name="Gujja S."/>
            <person name="Hansen M."/>
            <person name="Howarth C."/>
            <person name="Imamovic A."/>
            <person name="Ireland A."/>
            <person name="Larimer J."/>
            <person name="McCowan C."/>
            <person name="Murphy C."/>
            <person name="Pearson M."/>
            <person name="Poon T.W."/>
            <person name="Priest M."/>
            <person name="Roberts A."/>
            <person name="Saif S."/>
            <person name="Shea T."/>
            <person name="Sykes S."/>
            <person name="Wortman J."/>
            <person name="Nusbaum C."/>
            <person name="Birren B."/>
        </authorList>
    </citation>
    <scope>NUCLEOTIDE SEQUENCE [LARGE SCALE GENOMIC DNA]</scope>
    <source>
        <strain evidence="6 7">CIP 110549</strain>
    </source>
</reference>
<dbReference type="Pfam" id="PF03466">
    <property type="entry name" value="LysR_substrate"/>
    <property type="match status" value="1"/>
</dbReference>
<dbReference type="SUPFAM" id="SSF46785">
    <property type="entry name" value="Winged helix' DNA-binding domain"/>
    <property type="match status" value="1"/>
</dbReference>
<keyword evidence="2" id="KW-0805">Transcription regulation</keyword>
<proteinExistence type="inferred from homology"/>
<comment type="similarity">
    <text evidence="1">Belongs to the LysR transcriptional regulatory family.</text>
</comment>
<organism evidence="6 7">
    <name type="scientific">Acinetobacter nectaris CIP 110549</name>
    <dbReference type="NCBI Taxonomy" id="1392540"/>
    <lineage>
        <taxon>Bacteria</taxon>
        <taxon>Pseudomonadati</taxon>
        <taxon>Pseudomonadota</taxon>
        <taxon>Gammaproteobacteria</taxon>
        <taxon>Moraxellales</taxon>
        <taxon>Moraxellaceae</taxon>
        <taxon>Acinetobacter</taxon>
    </lineage>
</organism>
<dbReference type="PATRIC" id="fig|1392540.3.peg.747"/>
<dbReference type="InterPro" id="IPR000847">
    <property type="entry name" value="LysR_HTH_N"/>
</dbReference>
<dbReference type="Gene3D" id="1.10.10.10">
    <property type="entry name" value="Winged helix-like DNA-binding domain superfamily/Winged helix DNA-binding domain"/>
    <property type="match status" value="1"/>
</dbReference>
<name>V2TRW3_9GAMM</name>
<evidence type="ECO:0000256" key="1">
    <source>
        <dbReference type="ARBA" id="ARBA00009437"/>
    </source>
</evidence>
<dbReference type="SUPFAM" id="SSF53850">
    <property type="entry name" value="Periplasmic binding protein-like II"/>
    <property type="match status" value="1"/>
</dbReference>
<comment type="caution">
    <text evidence="6">The sequence shown here is derived from an EMBL/GenBank/DDBJ whole genome shotgun (WGS) entry which is preliminary data.</text>
</comment>
<dbReference type="Proteomes" id="UP000023785">
    <property type="component" value="Unassembled WGS sequence"/>
</dbReference>
<dbReference type="PANTHER" id="PTHR30537">
    <property type="entry name" value="HTH-TYPE TRANSCRIPTIONAL REGULATOR"/>
    <property type="match status" value="1"/>
</dbReference>
<evidence type="ECO:0000256" key="3">
    <source>
        <dbReference type="ARBA" id="ARBA00023125"/>
    </source>
</evidence>
<keyword evidence="3" id="KW-0238">DNA-binding</keyword>
<dbReference type="eggNOG" id="COG0583">
    <property type="taxonomic scope" value="Bacteria"/>
</dbReference>
<dbReference type="RefSeq" id="WP_023272356.1">
    <property type="nucleotide sequence ID" value="NZ_KI530712.1"/>
</dbReference>
<dbReference type="Gene3D" id="3.40.190.290">
    <property type="match status" value="1"/>
</dbReference>